<proteinExistence type="predicted"/>
<evidence type="ECO:0000259" key="6">
    <source>
        <dbReference type="Pfam" id="PF01699"/>
    </source>
</evidence>
<comment type="subcellular location">
    <subcellularLocation>
        <location evidence="1">Membrane</location>
        <topology evidence="1">Multi-pass membrane protein</topology>
    </subcellularLocation>
</comment>
<feature type="transmembrane region" description="Helical" evidence="5">
    <location>
        <begin position="141"/>
        <end position="161"/>
    </location>
</feature>
<feature type="transmembrane region" description="Helical" evidence="5">
    <location>
        <begin position="12"/>
        <end position="36"/>
    </location>
</feature>
<feature type="domain" description="Sodium/calcium exchanger membrane region" evidence="6">
    <location>
        <begin position="200"/>
        <end position="342"/>
    </location>
</feature>
<keyword evidence="4 5" id="KW-0472">Membrane</keyword>
<sequence>MSSILTGPWPVGWSVVVFAVAGVLTVVCSVRLVGLGDTLADRTGWGEAFFGAVFFGLATSLSGIVMTGVSAAAGQPELAYSNAVGGIAVQTLAIVAADAAYRRVNLEHAAASEQNLLFGCLLIVLLATALLGSFSPPVTVVGVHPVSLVMVGLYVGGLRLIRDQPQPMWRAVTTRESRPDQPAQHDPFDTRTNTSLWAEFAGIAAVVVVGGWAVARAAESLVAATGLSAGFVGGVFMGLINALPETVTAIAAVRRGALTLAIAAVIGGNSLDALNLVVGDAAFRGGSLFHAAGGDQLFLTTAALLMTAVLLGGLLVRQRRGWWRLGFDGVLLTAIYAGTVATLAL</sequence>
<dbReference type="RefSeq" id="WP_260192016.1">
    <property type="nucleotide sequence ID" value="NZ_JAFFZE010000012.1"/>
</dbReference>
<keyword evidence="3 5" id="KW-1133">Transmembrane helix</keyword>
<evidence type="ECO:0000256" key="2">
    <source>
        <dbReference type="ARBA" id="ARBA00022692"/>
    </source>
</evidence>
<dbReference type="Pfam" id="PF01699">
    <property type="entry name" value="Na_Ca_ex"/>
    <property type="match status" value="2"/>
</dbReference>
<reference evidence="7 8" key="1">
    <citation type="submission" date="2021-02" db="EMBL/GenBank/DDBJ databases">
        <title>Actinophytocola xerophila sp. nov., isolated from soil of cotton cropping field.</title>
        <authorList>
            <person name="Huang R."/>
            <person name="Chen X."/>
            <person name="Ge X."/>
            <person name="Liu W."/>
        </authorList>
    </citation>
    <scope>NUCLEOTIDE SEQUENCE [LARGE SCALE GENOMIC DNA]</scope>
    <source>
        <strain evidence="7 8">S1-96</strain>
    </source>
</reference>
<feature type="transmembrane region" description="Helical" evidence="5">
    <location>
        <begin position="221"/>
        <end position="244"/>
    </location>
</feature>
<feature type="transmembrane region" description="Helical" evidence="5">
    <location>
        <begin position="256"/>
        <end position="277"/>
    </location>
</feature>
<keyword evidence="2 5" id="KW-0812">Transmembrane</keyword>
<dbReference type="Gene3D" id="1.20.1420.30">
    <property type="entry name" value="NCX, central ion-binding region"/>
    <property type="match status" value="2"/>
</dbReference>
<dbReference type="InterPro" id="IPR044880">
    <property type="entry name" value="NCX_ion-bd_dom_sf"/>
</dbReference>
<dbReference type="EMBL" id="JAFFZE010000012">
    <property type="protein sequence ID" value="MCT2584623.1"/>
    <property type="molecule type" value="Genomic_DNA"/>
</dbReference>
<protein>
    <submittedName>
        <fullName evidence="7">Cation transporter</fullName>
    </submittedName>
</protein>
<feature type="transmembrane region" description="Helical" evidence="5">
    <location>
        <begin position="48"/>
        <end position="73"/>
    </location>
</feature>
<dbReference type="Proteomes" id="UP001156441">
    <property type="component" value="Unassembled WGS sequence"/>
</dbReference>
<comment type="caution">
    <text evidence="7">The sequence shown here is derived from an EMBL/GenBank/DDBJ whole genome shotgun (WGS) entry which is preliminary data.</text>
</comment>
<feature type="transmembrane region" description="Helical" evidence="5">
    <location>
        <begin position="196"/>
        <end position="215"/>
    </location>
</feature>
<keyword evidence="8" id="KW-1185">Reference proteome</keyword>
<organism evidence="7 8">
    <name type="scientific">Actinophytocola gossypii</name>
    <dbReference type="NCBI Taxonomy" id="2812003"/>
    <lineage>
        <taxon>Bacteria</taxon>
        <taxon>Bacillati</taxon>
        <taxon>Actinomycetota</taxon>
        <taxon>Actinomycetes</taxon>
        <taxon>Pseudonocardiales</taxon>
        <taxon>Pseudonocardiaceae</taxon>
    </lineage>
</organism>
<evidence type="ECO:0000256" key="4">
    <source>
        <dbReference type="ARBA" id="ARBA00023136"/>
    </source>
</evidence>
<evidence type="ECO:0000313" key="8">
    <source>
        <dbReference type="Proteomes" id="UP001156441"/>
    </source>
</evidence>
<dbReference type="InterPro" id="IPR004837">
    <property type="entry name" value="NaCa_Exmemb"/>
</dbReference>
<evidence type="ECO:0000256" key="1">
    <source>
        <dbReference type="ARBA" id="ARBA00004141"/>
    </source>
</evidence>
<evidence type="ECO:0000256" key="3">
    <source>
        <dbReference type="ARBA" id="ARBA00022989"/>
    </source>
</evidence>
<feature type="transmembrane region" description="Helical" evidence="5">
    <location>
        <begin position="325"/>
        <end position="344"/>
    </location>
</feature>
<feature type="transmembrane region" description="Helical" evidence="5">
    <location>
        <begin position="116"/>
        <end position="135"/>
    </location>
</feature>
<name>A0ABT2J9S9_9PSEU</name>
<feature type="transmembrane region" description="Helical" evidence="5">
    <location>
        <begin position="297"/>
        <end position="316"/>
    </location>
</feature>
<evidence type="ECO:0000256" key="5">
    <source>
        <dbReference type="SAM" id="Phobius"/>
    </source>
</evidence>
<feature type="domain" description="Sodium/calcium exchanger membrane region" evidence="6">
    <location>
        <begin position="13"/>
        <end position="155"/>
    </location>
</feature>
<evidence type="ECO:0000313" key="7">
    <source>
        <dbReference type="EMBL" id="MCT2584623.1"/>
    </source>
</evidence>
<feature type="transmembrane region" description="Helical" evidence="5">
    <location>
        <begin position="79"/>
        <end position="104"/>
    </location>
</feature>
<accession>A0ABT2J9S9</accession>
<gene>
    <name evidence="7" type="ORF">JT362_15990</name>
</gene>